<proteinExistence type="predicted"/>
<dbReference type="InterPro" id="IPR011990">
    <property type="entry name" value="TPR-like_helical_dom_sf"/>
</dbReference>
<protein>
    <submittedName>
        <fullName evidence="3">TonB-dependent receptor</fullName>
    </submittedName>
</protein>
<dbReference type="KEGG" id="llu:AKJ09_01415"/>
<dbReference type="RefSeq" id="WP_146646304.1">
    <property type="nucleotide sequence ID" value="NZ_CP012333.1"/>
</dbReference>
<evidence type="ECO:0000313" key="3">
    <source>
        <dbReference type="EMBL" id="AKU94751.1"/>
    </source>
</evidence>
<keyword evidence="3" id="KW-0675">Receptor</keyword>
<evidence type="ECO:0000259" key="2">
    <source>
        <dbReference type="Pfam" id="PF08308"/>
    </source>
</evidence>
<dbReference type="AlphaFoldDB" id="A0A0K1PMY7"/>
<feature type="chain" id="PRO_5005465986" evidence="1">
    <location>
        <begin position="21"/>
        <end position="329"/>
    </location>
</feature>
<dbReference type="SUPFAM" id="SSF48452">
    <property type="entry name" value="TPR-like"/>
    <property type="match status" value="1"/>
</dbReference>
<evidence type="ECO:0000313" key="4">
    <source>
        <dbReference type="Proteomes" id="UP000064967"/>
    </source>
</evidence>
<accession>A0A0K1PMY7</accession>
<reference evidence="3 4" key="1">
    <citation type="submission" date="2015-08" db="EMBL/GenBank/DDBJ databases">
        <authorList>
            <person name="Babu N.S."/>
            <person name="Beckwith C.J."/>
            <person name="Beseler K.G."/>
            <person name="Brison A."/>
            <person name="Carone J.V."/>
            <person name="Caskin T.P."/>
            <person name="Diamond M."/>
            <person name="Durham M.E."/>
            <person name="Foxe J.M."/>
            <person name="Go M."/>
            <person name="Henderson B.A."/>
            <person name="Jones I.B."/>
            <person name="McGettigan J.A."/>
            <person name="Micheletti S.J."/>
            <person name="Nasrallah M.E."/>
            <person name="Ortiz D."/>
            <person name="Piller C.R."/>
            <person name="Privatt S.R."/>
            <person name="Schneider S.L."/>
            <person name="Sharp S."/>
            <person name="Smith T.C."/>
            <person name="Stanton J.D."/>
            <person name="Ullery H.E."/>
            <person name="Wilson R.J."/>
            <person name="Serrano M.G."/>
            <person name="Buck G."/>
            <person name="Lee V."/>
            <person name="Wang Y."/>
            <person name="Carvalho R."/>
            <person name="Voegtly L."/>
            <person name="Shi R."/>
            <person name="Duckworth R."/>
            <person name="Johnson A."/>
            <person name="Loviza R."/>
            <person name="Walstead R."/>
            <person name="Shah Z."/>
            <person name="Kiflezghi M."/>
            <person name="Wade K."/>
            <person name="Ball S.L."/>
            <person name="Bradley K.W."/>
            <person name="Asai D.J."/>
            <person name="Bowman C.A."/>
            <person name="Russell D.A."/>
            <person name="Pope W.H."/>
            <person name="Jacobs-Sera D."/>
            <person name="Hendrix R.W."/>
            <person name="Hatfull G.F."/>
        </authorList>
    </citation>
    <scope>NUCLEOTIDE SEQUENCE [LARGE SCALE GENOMIC DNA]</scope>
    <source>
        <strain evidence="3 4">DSM 27648</strain>
    </source>
</reference>
<dbReference type="InterPro" id="IPR013229">
    <property type="entry name" value="PEGA"/>
</dbReference>
<feature type="domain" description="PEGA" evidence="2">
    <location>
        <begin position="213"/>
        <end position="279"/>
    </location>
</feature>
<dbReference type="Pfam" id="PF08308">
    <property type="entry name" value="PEGA"/>
    <property type="match status" value="1"/>
</dbReference>
<dbReference type="OrthoDB" id="5516671at2"/>
<organism evidence="3 4">
    <name type="scientific">Labilithrix luteola</name>
    <dbReference type="NCBI Taxonomy" id="1391654"/>
    <lineage>
        <taxon>Bacteria</taxon>
        <taxon>Pseudomonadati</taxon>
        <taxon>Myxococcota</taxon>
        <taxon>Polyangia</taxon>
        <taxon>Polyangiales</taxon>
        <taxon>Labilitrichaceae</taxon>
        <taxon>Labilithrix</taxon>
    </lineage>
</organism>
<keyword evidence="4" id="KW-1185">Reference proteome</keyword>
<keyword evidence="1" id="KW-0732">Signal</keyword>
<dbReference type="EMBL" id="CP012333">
    <property type="protein sequence ID" value="AKU94751.1"/>
    <property type="molecule type" value="Genomic_DNA"/>
</dbReference>
<dbReference type="PROSITE" id="PS51257">
    <property type="entry name" value="PROKAR_LIPOPROTEIN"/>
    <property type="match status" value="1"/>
</dbReference>
<sequence length="329" mass="35502">MKLSLSLVGIALFVACSAHEARADDDADRARSAFTEGTVLVEKAQWAEALTAFERARAVRKHPVTTFNMAACERAMGHYTRARQLYLEALAEHEGGAKEHRLLPASLVSEAHAILGELDRMLVRFKLTVEPAESTLAIDGRPLFPSGTDLVAGIRSPGPGEPAPRGTFTVVLDPGLHILMFSRRGFRDTTVSRSFSAGESGSLNFELSRLPATIKISASEPSALVAVNGVDVGPAPVDVLRPAGLYRVLVRRDGFVPYESQVTVEAGQEAAMRATLRRETPSVFSRWWFWTAAGCVVASAAATTYFLTRPEPTRPDVGGGTLGWKAEVK</sequence>
<evidence type="ECO:0000256" key="1">
    <source>
        <dbReference type="SAM" id="SignalP"/>
    </source>
</evidence>
<gene>
    <name evidence="3" type="ORF">AKJ09_01415</name>
</gene>
<dbReference type="Proteomes" id="UP000064967">
    <property type="component" value="Chromosome"/>
</dbReference>
<feature type="signal peptide" evidence="1">
    <location>
        <begin position="1"/>
        <end position="20"/>
    </location>
</feature>
<name>A0A0K1PMY7_9BACT</name>
<dbReference type="Gene3D" id="1.25.40.10">
    <property type="entry name" value="Tetratricopeptide repeat domain"/>
    <property type="match status" value="1"/>
</dbReference>